<reference evidence="5 6" key="1">
    <citation type="journal article" date="2016" name="Int. J. Syst. Evol. Microbiol.">
        <title>Nocardioides albidus sp. nov., an actinobacterium isolated from garden soil.</title>
        <authorList>
            <person name="Singh H."/>
            <person name="Du J."/>
            <person name="Trinh H."/>
            <person name="Won K."/>
            <person name="Yang J.E."/>
            <person name="Yin C."/>
            <person name="Kook M."/>
            <person name="Yi T.H."/>
        </authorList>
    </citation>
    <scope>NUCLEOTIDE SEQUENCE [LARGE SCALE GENOMIC DNA]</scope>
    <source>
        <strain evidence="5 6">CCTCC AB 2015297</strain>
    </source>
</reference>
<evidence type="ECO:0000313" key="5">
    <source>
        <dbReference type="EMBL" id="TNM50851.1"/>
    </source>
</evidence>
<keyword evidence="2" id="KW-0560">Oxidoreductase</keyword>
<dbReference type="SUPFAM" id="SSF51735">
    <property type="entry name" value="NAD(P)-binding Rossmann-fold domains"/>
    <property type="match status" value="1"/>
</dbReference>
<keyword evidence="6" id="KW-1185">Reference proteome</keyword>
<dbReference type="InterPro" id="IPR050129">
    <property type="entry name" value="Zn_alcohol_dh"/>
</dbReference>
<dbReference type="InterPro" id="IPR013149">
    <property type="entry name" value="ADH-like_C"/>
</dbReference>
<dbReference type="Pfam" id="PF00107">
    <property type="entry name" value="ADH_zinc_N"/>
    <property type="match status" value="1"/>
</dbReference>
<dbReference type="PANTHER" id="PTHR43401">
    <property type="entry name" value="L-THREONINE 3-DEHYDROGENASE"/>
    <property type="match status" value="1"/>
</dbReference>
<dbReference type="Pfam" id="PF08240">
    <property type="entry name" value="ADH_N"/>
    <property type="match status" value="1"/>
</dbReference>
<dbReference type="PANTHER" id="PTHR43401:SF2">
    <property type="entry name" value="L-THREONINE 3-DEHYDROGENASE"/>
    <property type="match status" value="1"/>
</dbReference>
<evidence type="ECO:0000259" key="4">
    <source>
        <dbReference type="Pfam" id="PF08240"/>
    </source>
</evidence>
<comment type="cofactor">
    <cofactor evidence="1">
        <name>Zn(2+)</name>
        <dbReference type="ChEBI" id="CHEBI:29105"/>
    </cofactor>
</comment>
<feature type="domain" description="Alcohol dehydrogenase-like C-terminal" evidence="3">
    <location>
        <begin position="154"/>
        <end position="265"/>
    </location>
</feature>
<dbReference type="AlphaFoldDB" id="A0A5C4WRM4"/>
<dbReference type="InterPro" id="IPR013154">
    <property type="entry name" value="ADH-like_N"/>
</dbReference>
<comment type="caution">
    <text evidence="5">The sequence shown here is derived from an EMBL/GenBank/DDBJ whole genome shotgun (WGS) entry which is preliminary data.</text>
</comment>
<evidence type="ECO:0000256" key="2">
    <source>
        <dbReference type="ARBA" id="ARBA00023002"/>
    </source>
</evidence>
<evidence type="ECO:0000259" key="3">
    <source>
        <dbReference type="Pfam" id="PF00107"/>
    </source>
</evidence>
<evidence type="ECO:0000313" key="6">
    <source>
        <dbReference type="Proteomes" id="UP000313231"/>
    </source>
</evidence>
<dbReference type="EMBL" id="VDMP01000006">
    <property type="protein sequence ID" value="TNM50851.1"/>
    <property type="molecule type" value="Genomic_DNA"/>
</dbReference>
<proteinExistence type="predicted"/>
<dbReference type="SUPFAM" id="SSF50129">
    <property type="entry name" value="GroES-like"/>
    <property type="match status" value="1"/>
</dbReference>
<dbReference type="Gene3D" id="3.90.180.10">
    <property type="entry name" value="Medium-chain alcohol dehydrogenases, catalytic domain"/>
    <property type="match status" value="2"/>
</dbReference>
<protein>
    <submittedName>
        <fullName evidence="5">Zinc-binding dehydrogenase</fullName>
    </submittedName>
</protein>
<gene>
    <name evidence="5" type="ORF">FHP29_00055</name>
</gene>
<accession>A0A5C4WRM4</accession>
<sequence>MYAQQLVAPRTFAEVQAPRLGSDHLADGEVLLRVLAGAICGSDLPVFNGVRTLKQRDDAVAGHEPGSPMHEVVGEVVASRDERHRVGDLVVGWGSRLNALAELAISLGDDLLGYDDRLSPEHAVMLQPLACVLYAVDQVGDVAGARTAVLGQGPMGLLFNHVLRSSGAREVVGVDLIDRTAIGTRLGAHEVVHQHTSRWASGLSAGERPDVVVEAVGHNTSTLGHALEAAAPSGRVLYFGVPDDAHYPIDMRAMLRKNLTLTSGITLQRRTMLARAGAYLESHPGLRELFVTDTFSVGQAQEAFELAVAPTAETAKITVRMAS</sequence>
<dbReference type="OrthoDB" id="9797931at2"/>
<dbReference type="InterPro" id="IPR036291">
    <property type="entry name" value="NAD(P)-bd_dom_sf"/>
</dbReference>
<dbReference type="InterPro" id="IPR011032">
    <property type="entry name" value="GroES-like_sf"/>
</dbReference>
<name>A0A5C4WRM4_9ACTN</name>
<organism evidence="5 6">
    <name type="scientific">Nocardioides albidus</name>
    <dbReference type="NCBI Taxonomy" id="1517589"/>
    <lineage>
        <taxon>Bacteria</taxon>
        <taxon>Bacillati</taxon>
        <taxon>Actinomycetota</taxon>
        <taxon>Actinomycetes</taxon>
        <taxon>Propionibacteriales</taxon>
        <taxon>Nocardioidaceae</taxon>
        <taxon>Nocardioides</taxon>
    </lineage>
</organism>
<dbReference type="Proteomes" id="UP000313231">
    <property type="component" value="Unassembled WGS sequence"/>
</dbReference>
<evidence type="ECO:0000256" key="1">
    <source>
        <dbReference type="ARBA" id="ARBA00001947"/>
    </source>
</evidence>
<dbReference type="GO" id="GO:0016491">
    <property type="term" value="F:oxidoreductase activity"/>
    <property type="evidence" value="ECO:0007669"/>
    <property type="project" value="UniProtKB-KW"/>
</dbReference>
<feature type="domain" description="Alcohol dehydrogenase-like N-terminal" evidence="4">
    <location>
        <begin position="27"/>
        <end position="91"/>
    </location>
</feature>
<dbReference type="Gene3D" id="3.40.50.720">
    <property type="entry name" value="NAD(P)-binding Rossmann-like Domain"/>
    <property type="match status" value="1"/>
</dbReference>